<dbReference type="AlphaFoldDB" id="A0A8J4GFL3"/>
<dbReference type="Proteomes" id="UP000722791">
    <property type="component" value="Unassembled WGS sequence"/>
</dbReference>
<dbReference type="EMBL" id="BNCQ01000020">
    <property type="protein sequence ID" value="GIM06132.1"/>
    <property type="molecule type" value="Genomic_DNA"/>
</dbReference>
<feature type="region of interest" description="Disordered" evidence="1">
    <location>
        <begin position="15"/>
        <end position="127"/>
    </location>
</feature>
<proteinExistence type="predicted"/>
<sequence>MLELPLRSIMTRRSAAARQAATQRESVHAQAALQPAAPLPSAVSQPAVGQLMGEPCQDPALNKDTDDQEASTDRKGPKAAAAPLRTEWGCGARGTSGAGKWRRSLGADMSPGLVRGKKPRPAVAHSPWLPFSHLQGACTR</sequence>
<evidence type="ECO:0000256" key="1">
    <source>
        <dbReference type="SAM" id="MobiDB-lite"/>
    </source>
</evidence>
<protein>
    <submittedName>
        <fullName evidence="2">Uncharacterized protein</fullName>
    </submittedName>
</protein>
<evidence type="ECO:0000313" key="2">
    <source>
        <dbReference type="EMBL" id="GIM06132.1"/>
    </source>
</evidence>
<evidence type="ECO:0000313" key="3">
    <source>
        <dbReference type="Proteomes" id="UP000722791"/>
    </source>
</evidence>
<reference evidence="2" key="1">
    <citation type="journal article" date="2021" name="Proc. Natl. Acad. Sci. U.S.A.">
        <title>Three genomes in the algal genus Volvox reveal the fate of a haploid sex-determining region after a transition to homothallism.</title>
        <authorList>
            <person name="Yamamoto K."/>
            <person name="Hamaji T."/>
            <person name="Kawai-Toyooka H."/>
            <person name="Matsuzaki R."/>
            <person name="Takahashi F."/>
            <person name="Nishimura Y."/>
            <person name="Kawachi M."/>
            <person name="Noguchi H."/>
            <person name="Minakuchi Y."/>
            <person name="Umen J.G."/>
            <person name="Toyoda A."/>
            <person name="Nozaki H."/>
        </authorList>
    </citation>
    <scope>NUCLEOTIDE SEQUENCE</scope>
    <source>
        <strain evidence="2">NIES-3785</strain>
    </source>
</reference>
<feature type="compositionally biased region" description="Basic and acidic residues" evidence="1">
    <location>
        <begin position="61"/>
        <end position="76"/>
    </location>
</feature>
<gene>
    <name evidence="2" type="ORF">Vretimale_10526</name>
</gene>
<feature type="compositionally biased region" description="Low complexity" evidence="1">
    <location>
        <begin position="15"/>
        <end position="48"/>
    </location>
</feature>
<accession>A0A8J4GFL3</accession>
<comment type="caution">
    <text evidence="2">The sequence shown here is derived from an EMBL/GenBank/DDBJ whole genome shotgun (WGS) entry which is preliminary data.</text>
</comment>
<organism evidence="2 3">
    <name type="scientific">Volvox reticuliferus</name>
    <dbReference type="NCBI Taxonomy" id="1737510"/>
    <lineage>
        <taxon>Eukaryota</taxon>
        <taxon>Viridiplantae</taxon>
        <taxon>Chlorophyta</taxon>
        <taxon>core chlorophytes</taxon>
        <taxon>Chlorophyceae</taxon>
        <taxon>CS clade</taxon>
        <taxon>Chlamydomonadales</taxon>
        <taxon>Volvocaceae</taxon>
        <taxon>Volvox</taxon>
    </lineage>
</organism>
<name>A0A8J4GFL3_9CHLO</name>